<reference evidence="2 3" key="1">
    <citation type="submission" date="2009-10" db="EMBL/GenBank/DDBJ databases">
        <authorList>
            <person name="Muzny D."/>
            <person name="Qin X."/>
            <person name="Deng J."/>
            <person name="Jiang H."/>
            <person name="Liu Y."/>
            <person name="Qu J."/>
            <person name="Song X.-Z."/>
            <person name="Zhang L."/>
            <person name="Thornton R."/>
            <person name="Coyle M."/>
            <person name="Francisco L."/>
            <person name="Jackson L."/>
            <person name="Javaid M."/>
            <person name="Korchina V."/>
            <person name="Kovar C."/>
            <person name="Mata R."/>
            <person name="Mathew T."/>
            <person name="Ngo R."/>
            <person name="Nguyen L."/>
            <person name="Nguyen N."/>
            <person name="Okwuonu G."/>
            <person name="Ongeri F."/>
            <person name="Pham C."/>
            <person name="Simmons D."/>
            <person name="Wilczek-Boney K."/>
            <person name="Hale W."/>
            <person name="Jakkamsetti A."/>
            <person name="Pham P."/>
            <person name="Ruth R."/>
            <person name="San Lucas F."/>
            <person name="Warren J."/>
            <person name="Zhang J."/>
            <person name="Zhao Z."/>
            <person name="Zhou C."/>
            <person name="Zhu D."/>
            <person name="Lee S."/>
            <person name="Bess C."/>
            <person name="Blankenburg K."/>
            <person name="Forbes L."/>
            <person name="Fu Q."/>
            <person name="Gubbala S."/>
            <person name="Hirani K."/>
            <person name="Jayaseelan J.C."/>
            <person name="Lara F."/>
            <person name="Munidasa M."/>
            <person name="Palculict T."/>
            <person name="Patil S."/>
            <person name="Pu L.-L."/>
            <person name="Saada N."/>
            <person name="Tang L."/>
            <person name="Weissenberger G."/>
            <person name="Zhu Y."/>
            <person name="Hemphill L."/>
            <person name="Shang Y."/>
            <person name="Youmans B."/>
            <person name="Ayvaz T."/>
            <person name="Ross M."/>
            <person name="Santibanez J."/>
            <person name="Aqrawi P."/>
            <person name="Gross S."/>
            <person name="Joshi V."/>
            <person name="Fowler G."/>
            <person name="Nazareth L."/>
            <person name="Reid J."/>
            <person name="Worley K."/>
            <person name="Petrosino J."/>
            <person name="Highlander S."/>
            <person name="Gibbs R."/>
        </authorList>
    </citation>
    <scope>NUCLEOTIDE SEQUENCE [LARGE SCALE GENOMIC DNA]</scope>
    <source>
        <strain evidence="2 3">ATCC 43325</strain>
    </source>
</reference>
<dbReference type="Proteomes" id="UP000005519">
    <property type="component" value="Unassembled WGS sequence"/>
</dbReference>
<dbReference type="PANTHER" id="PTHR45947:SF15">
    <property type="entry name" value="TEICHURONIC ACID BIOSYNTHESIS GLYCOSYLTRANSFERASE TUAC-RELATED"/>
    <property type="match status" value="1"/>
</dbReference>
<dbReference type="EC" id="2.4.-.-" evidence="2"/>
<keyword evidence="3" id="KW-1185">Reference proteome</keyword>
<dbReference type="RefSeq" id="WP_005765530.1">
    <property type="nucleotide sequence ID" value="NZ_GG704815.1"/>
</dbReference>
<dbReference type="HOGENOM" id="CLU_061132_0_0_6"/>
<dbReference type="PANTHER" id="PTHR45947">
    <property type="entry name" value="SULFOQUINOVOSYL TRANSFERASE SQD2"/>
    <property type="match status" value="1"/>
</dbReference>
<organism evidence="2 3">
    <name type="scientific">Pasteurella dagmatis ATCC 43325</name>
    <dbReference type="NCBI Taxonomy" id="667128"/>
    <lineage>
        <taxon>Bacteria</taxon>
        <taxon>Pseudomonadati</taxon>
        <taxon>Pseudomonadota</taxon>
        <taxon>Gammaproteobacteria</taxon>
        <taxon>Pasteurellales</taxon>
        <taxon>Pasteurellaceae</taxon>
        <taxon>Pasteurella</taxon>
    </lineage>
</organism>
<evidence type="ECO:0000313" key="2">
    <source>
        <dbReference type="EMBL" id="EEX51189.1"/>
    </source>
</evidence>
<protein>
    <submittedName>
        <fullName evidence="2">Glycosyltransferase, group 1 family protein</fullName>
        <ecNumber evidence="2">2.4.-.-</ecNumber>
    </submittedName>
</protein>
<dbReference type="Gene3D" id="3.40.50.2000">
    <property type="entry name" value="Glycogen Phosphorylase B"/>
    <property type="match status" value="2"/>
</dbReference>
<keyword evidence="2" id="KW-0808">Transferase</keyword>
<name>C9PN05_9PAST</name>
<dbReference type="Pfam" id="PF00534">
    <property type="entry name" value="Glycos_transf_1"/>
    <property type="match status" value="1"/>
</dbReference>
<dbReference type="CDD" id="cd03801">
    <property type="entry name" value="GT4_PimA-like"/>
    <property type="match status" value="1"/>
</dbReference>
<accession>C9PN05</accession>
<dbReference type="InterPro" id="IPR050194">
    <property type="entry name" value="Glycosyltransferase_grp1"/>
</dbReference>
<dbReference type="GO" id="GO:0016757">
    <property type="term" value="F:glycosyltransferase activity"/>
    <property type="evidence" value="ECO:0007669"/>
    <property type="project" value="UniProtKB-KW"/>
</dbReference>
<dbReference type="SUPFAM" id="SSF53756">
    <property type="entry name" value="UDP-Glycosyltransferase/glycogen phosphorylase"/>
    <property type="match status" value="1"/>
</dbReference>
<comment type="caution">
    <text evidence="2">The sequence shown here is derived from an EMBL/GenBank/DDBJ whole genome shotgun (WGS) entry which is preliminary data.</text>
</comment>
<sequence length="375" mass="43136">MKKQVWFWQLILSPHIVNVALELAKLGVEVHYVVDEIMCDERAKLGWNQHIPETLNINIHILGEKPFLDLLSLSNENAIHILQGIRGNGYISNLMEYFKSKDKKFWIIMETVALIGLAQFIKPYIYKQLFHKYTKNINGILAIGHTTKDWIMRVSNIDSNKIYPFAYFLLGSKLPIIKKVPNSEDKFVFIYVGTIRKIKRPDLLAEKLSQLPREKQEKIKLWFIGDGPLKNKVQKIMNTTKIETNFFGNIPIEQVREYMSNADCLVLPSLHDGWGAVTTEALIEGTPVICSDACGSAETVICSKNGGVFKKTLKQEFYHLLDKQFSLGKVSIENRKKLKTWAQSLTAKAGAEYLFTILFTDYKEAPPWKKHHEYE</sequence>
<dbReference type="OrthoDB" id="9792269at2"/>
<feature type="domain" description="Glycosyl transferase family 1" evidence="1">
    <location>
        <begin position="177"/>
        <end position="333"/>
    </location>
</feature>
<evidence type="ECO:0000313" key="3">
    <source>
        <dbReference type="Proteomes" id="UP000005519"/>
    </source>
</evidence>
<dbReference type="InterPro" id="IPR001296">
    <property type="entry name" value="Glyco_trans_1"/>
</dbReference>
<dbReference type="AlphaFoldDB" id="C9PN05"/>
<dbReference type="EMBL" id="ACZR01000002">
    <property type="protein sequence ID" value="EEX51189.1"/>
    <property type="molecule type" value="Genomic_DNA"/>
</dbReference>
<evidence type="ECO:0000259" key="1">
    <source>
        <dbReference type="Pfam" id="PF00534"/>
    </source>
</evidence>
<keyword evidence="2" id="KW-0328">Glycosyltransferase</keyword>
<proteinExistence type="predicted"/>
<gene>
    <name evidence="2" type="ORF">HMPREF0621_0379</name>
</gene>
<dbReference type="STRING" id="667128.HMPREF0621_0379"/>